<dbReference type="EMBL" id="BSYO01000017">
    <property type="protein sequence ID" value="GMH16972.1"/>
    <property type="molecule type" value="Genomic_DNA"/>
</dbReference>
<evidence type="ECO:0000313" key="1">
    <source>
        <dbReference type="EMBL" id="GMH16972.1"/>
    </source>
</evidence>
<sequence>MTTCISNSISSYRHRVASLLASFSLTGHSRHPPAKELGLILLSAIIQASLPTSSRAKQPPRLLAASRPFALEQIAAPRPWAMRKECILSHSKTHHTSWAKTPQNHS</sequence>
<protein>
    <submittedName>
        <fullName evidence="1">Uncharacterized protein</fullName>
    </submittedName>
</protein>
<dbReference type="AlphaFoldDB" id="A0AAD3STR6"/>
<comment type="caution">
    <text evidence="1">The sequence shown here is derived from an EMBL/GenBank/DDBJ whole genome shotgun (WGS) entry which is preliminary data.</text>
</comment>
<dbReference type="Proteomes" id="UP001279734">
    <property type="component" value="Unassembled WGS sequence"/>
</dbReference>
<name>A0AAD3STR6_NEPGR</name>
<gene>
    <name evidence="1" type="ORF">Nepgr_018813</name>
</gene>
<proteinExistence type="predicted"/>
<keyword evidence="2" id="KW-1185">Reference proteome</keyword>
<reference evidence="1" key="1">
    <citation type="submission" date="2023-05" db="EMBL/GenBank/DDBJ databases">
        <title>Nepenthes gracilis genome sequencing.</title>
        <authorList>
            <person name="Fukushima K."/>
        </authorList>
    </citation>
    <scope>NUCLEOTIDE SEQUENCE</scope>
    <source>
        <strain evidence="1">SING2019-196</strain>
    </source>
</reference>
<accession>A0AAD3STR6</accession>
<organism evidence="1 2">
    <name type="scientific">Nepenthes gracilis</name>
    <name type="common">Slender pitcher plant</name>
    <dbReference type="NCBI Taxonomy" id="150966"/>
    <lineage>
        <taxon>Eukaryota</taxon>
        <taxon>Viridiplantae</taxon>
        <taxon>Streptophyta</taxon>
        <taxon>Embryophyta</taxon>
        <taxon>Tracheophyta</taxon>
        <taxon>Spermatophyta</taxon>
        <taxon>Magnoliopsida</taxon>
        <taxon>eudicotyledons</taxon>
        <taxon>Gunneridae</taxon>
        <taxon>Pentapetalae</taxon>
        <taxon>Caryophyllales</taxon>
        <taxon>Nepenthaceae</taxon>
        <taxon>Nepenthes</taxon>
    </lineage>
</organism>
<evidence type="ECO:0000313" key="2">
    <source>
        <dbReference type="Proteomes" id="UP001279734"/>
    </source>
</evidence>